<dbReference type="EMBL" id="JBHTIS010000633">
    <property type="protein sequence ID" value="MFD1046380.1"/>
    <property type="molecule type" value="Genomic_DNA"/>
</dbReference>
<name>A0ABW3M6N7_9PSEU</name>
<organism evidence="1 2">
    <name type="scientific">Kibdelosporangium lantanae</name>
    <dbReference type="NCBI Taxonomy" id="1497396"/>
    <lineage>
        <taxon>Bacteria</taxon>
        <taxon>Bacillati</taxon>
        <taxon>Actinomycetota</taxon>
        <taxon>Actinomycetes</taxon>
        <taxon>Pseudonocardiales</taxon>
        <taxon>Pseudonocardiaceae</taxon>
        <taxon>Kibdelosporangium</taxon>
    </lineage>
</organism>
<comment type="caution">
    <text evidence="1">The sequence shown here is derived from an EMBL/GenBank/DDBJ whole genome shotgun (WGS) entry which is preliminary data.</text>
</comment>
<dbReference type="Proteomes" id="UP001597045">
    <property type="component" value="Unassembled WGS sequence"/>
</dbReference>
<evidence type="ECO:0000313" key="1">
    <source>
        <dbReference type="EMBL" id="MFD1046380.1"/>
    </source>
</evidence>
<proteinExistence type="predicted"/>
<evidence type="ECO:0000313" key="2">
    <source>
        <dbReference type="Proteomes" id="UP001597045"/>
    </source>
</evidence>
<protein>
    <submittedName>
        <fullName evidence="1">Uncharacterized protein</fullName>
    </submittedName>
</protein>
<keyword evidence="2" id="KW-1185">Reference proteome</keyword>
<accession>A0ABW3M6N7</accession>
<reference evidence="2" key="1">
    <citation type="journal article" date="2019" name="Int. J. Syst. Evol. Microbiol.">
        <title>The Global Catalogue of Microorganisms (GCM) 10K type strain sequencing project: providing services to taxonomists for standard genome sequencing and annotation.</title>
        <authorList>
            <consortium name="The Broad Institute Genomics Platform"/>
            <consortium name="The Broad Institute Genome Sequencing Center for Infectious Disease"/>
            <person name="Wu L."/>
            <person name="Ma J."/>
        </authorList>
    </citation>
    <scope>NUCLEOTIDE SEQUENCE [LARGE SCALE GENOMIC DNA]</scope>
    <source>
        <strain evidence="2">JCM 31486</strain>
    </source>
</reference>
<sequence length="111" mass="12630">MTEQRVVLNLDEAGVAVDLPRLEHAQDEVQQVPYRPVDFRDDNLPNALERAAAWLRKAESWLGEPMDVIAIHLDYDDSNTSPYYEVKLLCNDEDLAGAPKAIRELERRASP</sequence>
<gene>
    <name evidence="1" type="ORF">ACFQ1S_12845</name>
</gene>